<dbReference type="Proteomes" id="UP000807469">
    <property type="component" value="Unassembled WGS sequence"/>
</dbReference>
<keyword evidence="2" id="KW-1185">Reference proteome</keyword>
<dbReference type="AlphaFoldDB" id="A0A9P5Z1L3"/>
<reference evidence="1" key="1">
    <citation type="submission" date="2020-11" db="EMBL/GenBank/DDBJ databases">
        <authorList>
            <consortium name="DOE Joint Genome Institute"/>
            <person name="Ahrendt S."/>
            <person name="Riley R."/>
            <person name="Andreopoulos W."/>
            <person name="Labutti K."/>
            <person name="Pangilinan J."/>
            <person name="Ruiz-Duenas F.J."/>
            <person name="Barrasa J.M."/>
            <person name="Sanchez-Garcia M."/>
            <person name="Camarero S."/>
            <person name="Miyauchi S."/>
            <person name="Serrano A."/>
            <person name="Linde D."/>
            <person name="Babiker R."/>
            <person name="Drula E."/>
            <person name="Ayuso-Fernandez I."/>
            <person name="Pacheco R."/>
            <person name="Padilla G."/>
            <person name="Ferreira P."/>
            <person name="Barriuso J."/>
            <person name="Kellner H."/>
            <person name="Castanera R."/>
            <person name="Alfaro M."/>
            <person name="Ramirez L."/>
            <person name="Pisabarro A.G."/>
            <person name="Kuo A."/>
            <person name="Tritt A."/>
            <person name="Lipzen A."/>
            <person name="He G."/>
            <person name="Yan M."/>
            <person name="Ng V."/>
            <person name="Cullen D."/>
            <person name="Martin F."/>
            <person name="Rosso M.-N."/>
            <person name="Henrissat B."/>
            <person name="Hibbett D."/>
            <person name="Martinez A.T."/>
            <person name="Grigoriev I.V."/>
        </authorList>
    </citation>
    <scope>NUCLEOTIDE SEQUENCE</scope>
    <source>
        <strain evidence="1">CIRM-BRFM 674</strain>
    </source>
</reference>
<protein>
    <submittedName>
        <fullName evidence="1">Uncharacterized protein</fullName>
    </submittedName>
</protein>
<proteinExistence type="predicted"/>
<accession>A0A9P5Z1L3</accession>
<comment type="caution">
    <text evidence="1">The sequence shown here is derived from an EMBL/GenBank/DDBJ whole genome shotgun (WGS) entry which is preliminary data.</text>
</comment>
<name>A0A9P5Z1L3_9AGAR</name>
<evidence type="ECO:0000313" key="1">
    <source>
        <dbReference type="EMBL" id="KAF9479464.1"/>
    </source>
</evidence>
<dbReference type="EMBL" id="MU155212">
    <property type="protein sequence ID" value="KAF9479464.1"/>
    <property type="molecule type" value="Genomic_DNA"/>
</dbReference>
<organism evidence="1 2">
    <name type="scientific">Pholiota conissans</name>
    <dbReference type="NCBI Taxonomy" id="109636"/>
    <lineage>
        <taxon>Eukaryota</taxon>
        <taxon>Fungi</taxon>
        <taxon>Dikarya</taxon>
        <taxon>Basidiomycota</taxon>
        <taxon>Agaricomycotina</taxon>
        <taxon>Agaricomycetes</taxon>
        <taxon>Agaricomycetidae</taxon>
        <taxon>Agaricales</taxon>
        <taxon>Agaricineae</taxon>
        <taxon>Strophariaceae</taxon>
        <taxon>Pholiota</taxon>
    </lineage>
</organism>
<evidence type="ECO:0000313" key="2">
    <source>
        <dbReference type="Proteomes" id="UP000807469"/>
    </source>
</evidence>
<sequence length="113" mass="13067">MDHRRAYEKFLLPEVCSFPLYNPSPIENLPLSCQREGVCIGDVCMLYQVGGIFISFHRISTPWTCHQPIGTSSTFSPTSRAFATRHRKAHESRRFEQALSSNKWTTIIIRFNF</sequence>
<gene>
    <name evidence="1" type="ORF">BDN70DRAFT_690029</name>
</gene>